<name>A0ABX6FKP5_9BACL</name>
<dbReference type="RefSeq" id="WP_065378597.1">
    <property type="nucleotide sequence ID" value="NZ_CP046313.1"/>
</dbReference>
<dbReference type="GeneID" id="84801731"/>
<evidence type="ECO:0000259" key="2">
    <source>
        <dbReference type="PROSITE" id="PS51756"/>
    </source>
</evidence>
<keyword evidence="4" id="KW-1185">Reference proteome</keyword>
<feature type="domain" description="LXG" evidence="2">
    <location>
        <begin position="1"/>
        <end position="226"/>
    </location>
</feature>
<dbReference type="Pfam" id="PF04740">
    <property type="entry name" value="LXG"/>
    <property type="match status" value="1"/>
</dbReference>
<dbReference type="InterPro" id="IPR006829">
    <property type="entry name" value="LXG_dom"/>
</dbReference>
<dbReference type="PANTHER" id="PTHR34976">
    <property type="entry name" value="RIBONUCLEASE YQCG-RELATED"/>
    <property type="match status" value="1"/>
</dbReference>
<dbReference type="EMBL" id="CP046313">
    <property type="protein sequence ID" value="QGS06862.1"/>
    <property type="molecule type" value="Genomic_DNA"/>
</dbReference>
<evidence type="ECO:0000313" key="3">
    <source>
        <dbReference type="EMBL" id="QGS06862.1"/>
    </source>
</evidence>
<proteinExistence type="inferred from homology"/>
<dbReference type="Proteomes" id="UP000427636">
    <property type="component" value="Chromosome"/>
</dbReference>
<reference evidence="3 4" key="1">
    <citation type="submission" date="2019-11" db="EMBL/GenBank/DDBJ databases">
        <title>FDA dAtabase for Regulatory Grade micrObial Sequences (FDA-ARGOS): Supporting development and validation of Infectious Disease Dx tests.</title>
        <authorList>
            <person name="Turner S."/>
            <person name="Byrd R."/>
            <person name="Tallon L."/>
            <person name="Sadzewicz L."/>
            <person name="Vavikolanu K."/>
            <person name="Mehta A."/>
            <person name="Aluvathingal J."/>
            <person name="Nadendla S."/>
            <person name="Myers T."/>
            <person name="Yan Y."/>
            <person name="Sichtig H."/>
        </authorList>
    </citation>
    <scope>NUCLEOTIDE SEQUENCE [LARGE SCALE GENOMIC DNA]</scope>
    <source>
        <strain evidence="3 4">FDAARGOS_742</strain>
    </source>
</reference>
<dbReference type="PANTHER" id="PTHR34976:SF1">
    <property type="entry name" value="TOXIN BC_0920"/>
    <property type="match status" value="1"/>
</dbReference>
<dbReference type="PROSITE" id="PS51756">
    <property type="entry name" value="LXG"/>
    <property type="match status" value="1"/>
</dbReference>
<accession>A0ABX6FKP5</accession>
<evidence type="ECO:0000313" key="4">
    <source>
        <dbReference type="Proteomes" id="UP000427636"/>
    </source>
</evidence>
<protein>
    <recommendedName>
        <fullName evidence="2">LXG domain-containing protein</fullName>
    </recommendedName>
</protein>
<gene>
    <name evidence="3" type="ORF">FOC50_00485</name>
</gene>
<comment type="similarity">
    <text evidence="1">In the N-terminal section; belongs to the LXG family.</text>
</comment>
<organism evidence="3 4">
    <name type="scientific">Gemella sanguinis</name>
    <dbReference type="NCBI Taxonomy" id="84135"/>
    <lineage>
        <taxon>Bacteria</taxon>
        <taxon>Bacillati</taxon>
        <taxon>Bacillota</taxon>
        <taxon>Bacilli</taxon>
        <taxon>Bacillales</taxon>
        <taxon>Gemellaceae</taxon>
        <taxon>Gemella</taxon>
    </lineage>
</organism>
<evidence type="ECO:0000256" key="1">
    <source>
        <dbReference type="ARBA" id="ARBA00034117"/>
    </source>
</evidence>
<sequence length="481" mass="54684">MSINMILGSAQSQTNSIKSLTTSQIGSYQQIQQALSNFIFQTNSLQGAAYDSAKAYCGSVLSPLIDGCILLNKAIEKANEEYINKYTSEVYGDSLKQSDLERLIDETKSQIALNENLLNEQFEQDPVDLSEVSNLQEKIDSYRKIQRDLEEKLSKLLAFDANSVSIFQEVDVLSYSVAQGIALAQRSWSPTLKTFMLPSKNEMGWVGTIKEIWEKNNKESNKTNRIKSSKRMINSQINEEEYDRNVAHYSGLHGKPIIGASVIHNASSEEKRDLLITVLPWTIPGGGSLKTIMASSSFIAGLESVIKGNKPSEILTNMALGGLAGYGFFKVASKVNIREQLKNFRKSRDTFRNYEVKWLAYKATHNPKANTVTLGKYEKINRELSYENVAKRHKDTYFDMGEKRWNEVNAMVNGDREEIWRINKQFLDTQIAKRKTIRFSHDPNVEWDGFYDKELKYLKDNNYIIDEESTGGVWYARPGKD</sequence>
<dbReference type="InterPro" id="IPR051768">
    <property type="entry name" value="Bact_secretion_toxin"/>
</dbReference>